<protein>
    <submittedName>
        <fullName evidence="1">Uncharacterized protein</fullName>
    </submittedName>
</protein>
<reference evidence="2" key="1">
    <citation type="submission" date="2017-12" db="EMBL/GenBank/DDBJ databases">
        <authorList>
            <person name="Sharrma R."/>
            <person name="Ferguson H.P."/>
            <person name="Berg J.A."/>
            <person name="Jensen G.L."/>
            <person name="Keele B.R."/>
            <person name="Ward M.E.H."/>
            <person name="Breakwell D.P."/>
            <person name="Hope S."/>
            <person name="Grose J.H."/>
        </authorList>
    </citation>
    <scope>NUCLEOTIDE SEQUENCE [LARGE SCALE GENOMIC DNA]</scope>
</reference>
<evidence type="ECO:0000313" key="2">
    <source>
        <dbReference type="Proteomes" id="UP000241578"/>
    </source>
</evidence>
<dbReference type="Proteomes" id="UP000241578">
    <property type="component" value="Segment"/>
</dbReference>
<proteinExistence type="predicted"/>
<organism evidence="1 2">
    <name type="scientific">Erwinia phage vB_EamM_Mortimer</name>
    <dbReference type="NCBI Taxonomy" id="2060129"/>
    <lineage>
        <taxon>Viruses</taxon>
        <taxon>Duplodnaviria</taxon>
        <taxon>Heunggongvirae</taxon>
        <taxon>Uroviricota</taxon>
        <taxon>Caudoviricetes</taxon>
        <taxon>Chimalliviridae</taxon>
        <taxon>Agricanvirus</taxon>
        <taxon>Agricanvirus ray</taxon>
    </lineage>
</organism>
<accession>A0A2H5BKG6</accession>
<name>A0A2H5BKG6_9CAUD</name>
<evidence type="ECO:0000313" key="1">
    <source>
        <dbReference type="EMBL" id="AUG86791.1"/>
    </source>
</evidence>
<sequence length="105" mass="11960">MKKELFTVVTIAGEVKTPITVFVPEHDYDINQRVDLVAACYDRRHKQTPISKEHKALVTDLLVQMREKLNTAITLGEDVVLVSGDVSLKYRVYLSTFKGMTYVET</sequence>
<dbReference type="EMBL" id="MG655270">
    <property type="protein sequence ID" value="AUG86791.1"/>
    <property type="molecule type" value="Genomic_DNA"/>
</dbReference>
<gene>
    <name evidence="1" type="ORF">MORTIMER_42</name>
</gene>